<evidence type="ECO:0000313" key="2">
    <source>
        <dbReference type="EMBL" id="CAB4347521.1"/>
    </source>
</evidence>
<accession>A0A6J5ZYP9</accession>
<organism evidence="2">
    <name type="scientific">freshwater metagenome</name>
    <dbReference type="NCBI Taxonomy" id="449393"/>
    <lineage>
        <taxon>unclassified sequences</taxon>
        <taxon>metagenomes</taxon>
        <taxon>ecological metagenomes</taxon>
    </lineage>
</organism>
<protein>
    <submittedName>
        <fullName evidence="2">Unannotated protein</fullName>
    </submittedName>
</protein>
<sequence length="70" mass="6998">MAILKIKHRLLAGTVLMGIALVGAAPSAVAQQGSQPAASEANDVVVVTGTRRTDRSVTDSASPIDVIGGS</sequence>
<name>A0A6J5ZYP9_9ZZZZ</name>
<gene>
    <name evidence="2" type="ORF">UFOPK3547_01714</name>
</gene>
<feature type="region of interest" description="Disordered" evidence="1">
    <location>
        <begin position="50"/>
        <end position="70"/>
    </location>
</feature>
<proteinExistence type="predicted"/>
<reference evidence="2" key="1">
    <citation type="submission" date="2020-05" db="EMBL/GenBank/DDBJ databases">
        <authorList>
            <person name="Chiriac C."/>
            <person name="Salcher M."/>
            <person name="Ghai R."/>
            <person name="Kavagutti S V."/>
        </authorList>
    </citation>
    <scope>NUCLEOTIDE SEQUENCE</scope>
</reference>
<evidence type="ECO:0000256" key="1">
    <source>
        <dbReference type="SAM" id="MobiDB-lite"/>
    </source>
</evidence>
<dbReference type="EMBL" id="CAESAN010000214">
    <property type="protein sequence ID" value="CAB4347521.1"/>
    <property type="molecule type" value="Genomic_DNA"/>
</dbReference>
<dbReference type="AlphaFoldDB" id="A0A6J5ZYP9"/>